<evidence type="ECO:0000259" key="5">
    <source>
        <dbReference type="PROSITE" id="PS51192"/>
    </source>
</evidence>
<dbReference type="InterPro" id="IPR038718">
    <property type="entry name" value="SNF2-like_sf"/>
</dbReference>
<dbReference type="STRING" id="1182544.W9VNK7"/>
<dbReference type="PROSITE" id="PS51194">
    <property type="entry name" value="HELICASE_CTER"/>
    <property type="match status" value="1"/>
</dbReference>
<feature type="domain" description="Helicase C-terminal" evidence="6">
    <location>
        <begin position="730"/>
        <end position="892"/>
    </location>
</feature>
<feature type="compositionally biased region" description="Polar residues" evidence="4">
    <location>
        <begin position="65"/>
        <end position="81"/>
    </location>
</feature>
<dbReference type="InterPro" id="IPR049730">
    <property type="entry name" value="SNF2/RAD54-like_C"/>
</dbReference>
<evidence type="ECO:0000313" key="7">
    <source>
        <dbReference type="EMBL" id="EXJ57118.1"/>
    </source>
</evidence>
<dbReference type="PANTHER" id="PTHR45626">
    <property type="entry name" value="TRANSCRIPTION TERMINATION FACTOR 2-RELATED"/>
    <property type="match status" value="1"/>
</dbReference>
<feature type="compositionally biased region" description="Basic and acidic residues" evidence="4">
    <location>
        <begin position="82"/>
        <end position="98"/>
    </location>
</feature>
<feature type="region of interest" description="Disordered" evidence="4">
    <location>
        <begin position="169"/>
        <end position="192"/>
    </location>
</feature>
<dbReference type="VEuPathDB" id="FungiDB:A1O7_07462"/>
<dbReference type="Proteomes" id="UP000019473">
    <property type="component" value="Unassembled WGS sequence"/>
</dbReference>
<dbReference type="OrthoDB" id="4135937at2759"/>
<reference evidence="7 8" key="1">
    <citation type="submission" date="2013-03" db="EMBL/GenBank/DDBJ databases">
        <title>The Genome Sequence of Cladophialophora yegresii CBS 114405.</title>
        <authorList>
            <consortium name="The Broad Institute Genomics Platform"/>
            <person name="Cuomo C."/>
            <person name="de Hoog S."/>
            <person name="Gorbushina A."/>
            <person name="Walker B."/>
            <person name="Young S.K."/>
            <person name="Zeng Q."/>
            <person name="Gargeya S."/>
            <person name="Fitzgerald M."/>
            <person name="Haas B."/>
            <person name="Abouelleil A."/>
            <person name="Allen A.W."/>
            <person name="Alvarado L."/>
            <person name="Arachchi H.M."/>
            <person name="Berlin A.M."/>
            <person name="Chapman S.B."/>
            <person name="Gainer-Dewar J."/>
            <person name="Goldberg J."/>
            <person name="Griggs A."/>
            <person name="Gujja S."/>
            <person name="Hansen M."/>
            <person name="Howarth C."/>
            <person name="Imamovic A."/>
            <person name="Ireland A."/>
            <person name="Larimer J."/>
            <person name="McCowan C."/>
            <person name="Murphy C."/>
            <person name="Pearson M."/>
            <person name="Poon T.W."/>
            <person name="Priest M."/>
            <person name="Roberts A."/>
            <person name="Saif S."/>
            <person name="Shea T."/>
            <person name="Sisk P."/>
            <person name="Sykes S."/>
            <person name="Wortman J."/>
            <person name="Nusbaum C."/>
            <person name="Birren B."/>
        </authorList>
    </citation>
    <scope>NUCLEOTIDE SEQUENCE [LARGE SCALE GENOMIC DNA]</scope>
    <source>
        <strain evidence="7 8">CBS 114405</strain>
    </source>
</reference>
<dbReference type="SMART" id="SM00490">
    <property type="entry name" value="HELICc"/>
    <property type="match status" value="1"/>
</dbReference>
<proteinExistence type="predicted"/>
<dbReference type="HOGENOM" id="CLU_017860_0_0_1"/>
<evidence type="ECO:0000259" key="6">
    <source>
        <dbReference type="PROSITE" id="PS51194"/>
    </source>
</evidence>
<dbReference type="GO" id="GO:0005634">
    <property type="term" value="C:nucleus"/>
    <property type="evidence" value="ECO:0007669"/>
    <property type="project" value="TreeGrafter"/>
</dbReference>
<dbReference type="Pfam" id="PF00176">
    <property type="entry name" value="SNF2-rel_dom"/>
    <property type="match status" value="1"/>
</dbReference>
<dbReference type="GeneID" id="19182037"/>
<dbReference type="GO" id="GO:0006281">
    <property type="term" value="P:DNA repair"/>
    <property type="evidence" value="ECO:0007669"/>
    <property type="project" value="TreeGrafter"/>
</dbReference>
<evidence type="ECO:0000313" key="8">
    <source>
        <dbReference type="Proteomes" id="UP000019473"/>
    </source>
</evidence>
<comment type="caution">
    <text evidence="7">The sequence shown here is derived from an EMBL/GenBank/DDBJ whole genome shotgun (WGS) entry which is preliminary data.</text>
</comment>
<feature type="compositionally biased region" description="Basic and acidic residues" evidence="4">
    <location>
        <begin position="176"/>
        <end position="192"/>
    </location>
</feature>
<dbReference type="GO" id="GO:0016787">
    <property type="term" value="F:hydrolase activity"/>
    <property type="evidence" value="ECO:0007669"/>
    <property type="project" value="UniProtKB-KW"/>
</dbReference>
<dbReference type="InterPro" id="IPR014001">
    <property type="entry name" value="Helicase_ATP-bd"/>
</dbReference>
<keyword evidence="1" id="KW-0547">Nucleotide-binding</keyword>
<dbReference type="InterPro" id="IPR027417">
    <property type="entry name" value="P-loop_NTPase"/>
</dbReference>
<evidence type="ECO:0000256" key="1">
    <source>
        <dbReference type="ARBA" id="ARBA00022741"/>
    </source>
</evidence>
<dbReference type="PANTHER" id="PTHR45626:SF11">
    <property type="entry name" value="FAMILY HELICASE, PUTATIVE (AFU_ORTHOLOGUE AFUA_5G06590)-RELATED"/>
    <property type="match status" value="1"/>
</dbReference>
<feature type="region of interest" description="Disordered" evidence="4">
    <location>
        <begin position="65"/>
        <end position="156"/>
    </location>
</feature>
<feature type="region of interest" description="Disordered" evidence="4">
    <location>
        <begin position="654"/>
        <end position="698"/>
    </location>
</feature>
<dbReference type="EMBL" id="AMGW01000005">
    <property type="protein sequence ID" value="EXJ57118.1"/>
    <property type="molecule type" value="Genomic_DNA"/>
</dbReference>
<sequence length="905" mass="102087">MAAQQLQESWRSSLAEFLAYCERRVLDNNTLIEAVRDHVSKTELATTAHIKPHVFLIDHSSAQTLDEQRNSATTPESSANLNKKEQDGEDVAARESKKLRSGRILMQDNNVGDLDQADAGTSQNGSHGHGLEVSSGGDDADFEYQDDRSHESGDDDLTIGAAEIRELMHDDDDGNDDLHEQEREATANDRHHPENYIAVEGYEVPVPIWRYLGRECTQAIVELLEAKPIEQPENCRTQLKPWQLTGVGKLKHLFETRHKGGILGDEQGLGKSLEAITAMVEDIVANQGKPYRGFNLIVTTKSCAQQWIDEIKKHYGSEMAKKAFFLNDAKVTANELLDGEYNFVVCTWQFVMSRYASYRKNIDFFRLLAMKGKKWVDENLSSVDHMPLNGRHVNALFSHVYDELGFPIRHLVLDEAQFAKNVLTKTYDAVRHLHYERIMLLSGTFLANRWYDIFGFVSLIPGHPFKDFQQFMKTFAHREENGYYSSPSVSKRNRLVKFLMSFTVARPVSVLKLPHLSREYHDFQLTDDEEAEVAFRVEKYLMLMSFSGRQQVFQPSNSDGKNKALQQAVLAQLQCANRALIPPGKAQVSQHLLSQYARLKDRFATARKAAGGTVTMQDLLAMITPDGMTSKQITSVKVAEELLNVSLHVQQGETAEIEGDVPEDSASNNQARTEESLAEDPDSPAGLPEILEQDDSSDYKSFKWPEERKDWLARLAAIPDSELLSRKVLCILDLMSNLRSNYPGERIIVFSKYLKFLDMLGEAMRRSSTLSDTVPLQFNGTLNSHQRSFSQKSFNDENNKRPIFVTAGSGGAGLNLTGGSQIIQCEPWWNPNDENQAQSRAWRMGQTKDVHVYVIRGINSLIDYIIQQCQNIKAATNTGIMGPLRREDDSVAIIPRQYQGGIGER</sequence>
<dbReference type="InterPro" id="IPR000330">
    <property type="entry name" value="SNF2_N"/>
</dbReference>
<dbReference type="CDD" id="cd18793">
    <property type="entry name" value="SF2_C_SNF"/>
    <property type="match status" value="1"/>
</dbReference>
<keyword evidence="2" id="KW-0378">Hydrolase</keyword>
<dbReference type="Gene3D" id="3.40.50.300">
    <property type="entry name" value="P-loop containing nucleotide triphosphate hydrolases"/>
    <property type="match status" value="1"/>
</dbReference>
<dbReference type="AlphaFoldDB" id="W9VNK7"/>
<keyword evidence="8" id="KW-1185">Reference proteome</keyword>
<accession>W9VNK7</accession>
<dbReference type="GO" id="GO:0008094">
    <property type="term" value="F:ATP-dependent activity, acting on DNA"/>
    <property type="evidence" value="ECO:0007669"/>
    <property type="project" value="TreeGrafter"/>
</dbReference>
<evidence type="ECO:0008006" key="9">
    <source>
        <dbReference type="Google" id="ProtNLM"/>
    </source>
</evidence>
<keyword evidence="3" id="KW-0067">ATP-binding</keyword>
<name>W9VNK7_9EURO</name>
<dbReference type="Gene3D" id="3.40.50.10810">
    <property type="entry name" value="Tandem AAA-ATPase domain"/>
    <property type="match status" value="1"/>
</dbReference>
<dbReference type="Pfam" id="PF00271">
    <property type="entry name" value="Helicase_C"/>
    <property type="match status" value="1"/>
</dbReference>
<protein>
    <recommendedName>
        <fullName evidence="9">Helicase C-terminal domain-containing protein</fullName>
    </recommendedName>
</protein>
<evidence type="ECO:0000256" key="4">
    <source>
        <dbReference type="SAM" id="MobiDB-lite"/>
    </source>
</evidence>
<dbReference type="InterPro" id="IPR050628">
    <property type="entry name" value="SNF2_RAD54_helicase_TF"/>
</dbReference>
<dbReference type="eggNOG" id="KOG4439">
    <property type="taxonomic scope" value="Eukaryota"/>
</dbReference>
<dbReference type="GO" id="GO:0005524">
    <property type="term" value="F:ATP binding"/>
    <property type="evidence" value="ECO:0007669"/>
    <property type="project" value="UniProtKB-KW"/>
</dbReference>
<feature type="domain" description="Helicase ATP-binding" evidence="5">
    <location>
        <begin position="252"/>
        <end position="463"/>
    </location>
</feature>
<dbReference type="PROSITE" id="PS51192">
    <property type="entry name" value="HELICASE_ATP_BIND_1"/>
    <property type="match status" value="1"/>
</dbReference>
<dbReference type="SMART" id="SM00487">
    <property type="entry name" value="DEXDc"/>
    <property type="match status" value="1"/>
</dbReference>
<evidence type="ECO:0000256" key="2">
    <source>
        <dbReference type="ARBA" id="ARBA00022801"/>
    </source>
</evidence>
<dbReference type="RefSeq" id="XP_007759652.1">
    <property type="nucleotide sequence ID" value="XM_007761462.1"/>
</dbReference>
<dbReference type="SUPFAM" id="SSF52540">
    <property type="entry name" value="P-loop containing nucleoside triphosphate hydrolases"/>
    <property type="match status" value="2"/>
</dbReference>
<gene>
    <name evidence="7" type="ORF">A1O7_07462</name>
</gene>
<organism evidence="7 8">
    <name type="scientific">Cladophialophora yegresii CBS 114405</name>
    <dbReference type="NCBI Taxonomy" id="1182544"/>
    <lineage>
        <taxon>Eukaryota</taxon>
        <taxon>Fungi</taxon>
        <taxon>Dikarya</taxon>
        <taxon>Ascomycota</taxon>
        <taxon>Pezizomycotina</taxon>
        <taxon>Eurotiomycetes</taxon>
        <taxon>Chaetothyriomycetidae</taxon>
        <taxon>Chaetothyriales</taxon>
        <taxon>Herpotrichiellaceae</taxon>
        <taxon>Cladophialophora</taxon>
    </lineage>
</organism>
<dbReference type="InterPro" id="IPR001650">
    <property type="entry name" value="Helicase_C-like"/>
</dbReference>
<evidence type="ECO:0000256" key="3">
    <source>
        <dbReference type="ARBA" id="ARBA00022840"/>
    </source>
</evidence>